<proteinExistence type="predicted"/>
<evidence type="ECO:0000313" key="2">
    <source>
        <dbReference type="Proteomes" id="UP000198549"/>
    </source>
</evidence>
<protein>
    <submittedName>
        <fullName evidence="1">Uncharacterized protein</fullName>
    </submittedName>
</protein>
<organism evidence="1 2">
    <name type="scientific">Pseudomonas reinekei</name>
    <dbReference type="NCBI Taxonomy" id="395598"/>
    <lineage>
        <taxon>Bacteria</taxon>
        <taxon>Pseudomonadati</taxon>
        <taxon>Pseudomonadota</taxon>
        <taxon>Gammaproteobacteria</taxon>
        <taxon>Pseudomonadales</taxon>
        <taxon>Pseudomonadaceae</taxon>
        <taxon>Pseudomonas</taxon>
    </lineage>
</organism>
<sequence length="34" mass="3948">MDSGVSLVSRYVGIYAIYNPTTNISELLLWRRMK</sequence>
<evidence type="ECO:0000313" key="1">
    <source>
        <dbReference type="EMBL" id="SDO45931.1"/>
    </source>
</evidence>
<dbReference type="Proteomes" id="UP000198549">
    <property type="component" value="Chromosome I"/>
</dbReference>
<gene>
    <name evidence="1" type="ORF">SAMN04490202_0955</name>
</gene>
<dbReference type="EMBL" id="LT629709">
    <property type="protein sequence ID" value="SDO45931.1"/>
    <property type="molecule type" value="Genomic_DNA"/>
</dbReference>
<reference evidence="1 2" key="1">
    <citation type="submission" date="2016-10" db="EMBL/GenBank/DDBJ databases">
        <authorList>
            <person name="de Groot N.N."/>
        </authorList>
    </citation>
    <scope>NUCLEOTIDE SEQUENCE [LARGE SCALE GENOMIC DNA]</scope>
    <source>
        <strain evidence="1 2">BS3776</strain>
    </source>
</reference>
<dbReference type="AlphaFoldDB" id="A0A1H0JR97"/>
<name>A0A1H0JR97_PSERE</name>
<accession>A0A1H0JR97</accession>